<evidence type="ECO:0000313" key="8">
    <source>
        <dbReference type="Proteomes" id="UP000076481"/>
    </source>
</evidence>
<evidence type="ECO:0000256" key="1">
    <source>
        <dbReference type="ARBA" id="ARBA00001922"/>
    </source>
</evidence>
<proteinExistence type="inferred from homology"/>
<accession>A0A165M4I7</accession>
<dbReference type="SUPFAM" id="SSF51703">
    <property type="entry name" value="Cobalamin (vitamin B12)-dependent enzymes"/>
    <property type="match status" value="1"/>
</dbReference>
<feature type="domain" description="Methylmalonyl-CoA mutase alpha/beta chain catalytic" evidence="6">
    <location>
        <begin position="182"/>
        <end position="428"/>
    </location>
</feature>
<reference evidence="7 8" key="1">
    <citation type="submission" date="2016-03" db="EMBL/GenBank/DDBJ databases">
        <title>Speciation and ecological success in dimly lit waters: horizontal gene transfer in a green sulfur bacteria bloom unveiled by metagenomic assembly.</title>
        <authorList>
            <person name="Llorens-Mares T."/>
            <person name="Liu Z."/>
            <person name="Allen L.Z."/>
            <person name="Rusch D.B."/>
            <person name="Craig M.T."/>
            <person name="Dupont C.L."/>
            <person name="Bryant D.A."/>
            <person name="Casamayor E.O."/>
        </authorList>
    </citation>
    <scope>NUCLEOTIDE SEQUENCE [LARGE SCALE GENOMIC DNA]</scope>
    <source>
        <strain evidence="7">CIII</strain>
    </source>
</reference>
<dbReference type="AlphaFoldDB" id="A0A165M4I7"/>
<dbReference type="Gene3D" id="3.40.50.280">
    <property type="entry name" value="Cobalamin-binding domain"/>
    <property type="match status" value="1"/>
</dbReference>
<sequence length="589" mass="62624">MTAQDPGLGYSEFPAVSRVEWKEKVAADLGEGKTYERLVWQTPDGFPLEPWYGIHEPSPRLMVPMQAGGTTGVSCRRITAEDPEEANRNALRALEEGAGALEFVMTGEESCRSAFTRRLLSGINLEKVPVWFSGTLSHLELTEALTAMEGFTDNTGGLLSPPPAGDSGILQKLCSGDAVPASFRTLALDTVPFHDRGATPADEVAFGLAGLSDMIEELLEAGIPGESIAGKMTITMAVGSSHFLEIAKPRALRALLPYLFEAYGIPAATLPRLFARTSRRNLSLLDPHTNLLRLTTETASALAGGYDMLEIAPFDAGPSTSCAEAARLSLNIHLLLTMEAGLGRVQDPAAGSAFIETMTAKLAETAWETFKTIESAGGLSAASPLVESLISEARSAALKQAAIRKKTLVGVNRYPADLLPQQLLHLDALTATAAGSMEGSETARFERIRLRTAAHAIRTGHTPSVFIWMHGNPSVTRLQAGFTEDFFRCGGFAISGSAELSVEAASCATALAGNPSFVVLCIAEKDPVSSAESICRMLKEASSTIIPLMAGKPPEGHERLTAAGLDSFIYTGVDCPAMLEKYQHTTGVQ</sequence>
<protein>
    <recommendedName>
        <fullName evidence="6">Methylmalonyl-CoA mutase alpha/beta chain catalytic domain-containing protein</fullName>
    </recommendedName>
</protein>
<dbReference type="Pfam" id="PF01642">
    <property type="entry name" value="MM_CoA_mutase"/>
    <property type="match status" value="1"/>
</dbReference>
<dbReference type="GO" id="GO:0016866">
    <property type="term" value="F:intramolecular transferase activity"/>
    <property type="evidence" value="ECO:0007669"/>
    <property type="project" value="InterPro"/>
</dbReference>
<evidence type="ECO:0000259" key="6">
    <source>
        <dbReference type="Pfam" id="PF01642"/>
    </source>
</evidence>
<dbReference type="GO" id="GO:0046872">
    <property type="term" value="F:metal ion binding"/>
    <property type="evidence" value="ECO:0007669"/>
    <property type="project" value="InterPro"/>
</dbReference>
<evidence type="ECO:0000313" key="7">
    <source>
        <dbReference type="EMBL" id="KZK74805.1"/>
    </source>
</evidence>
<dbReference type="Proteomes" id="UP000076481">
    <property type="component" value="Unassembled WGS sequence"/>
</dbReference>
<keyword evidence="4" id="KW-0413">Isomerase</keyword>
<evidence type="ECO:0000256" key="5">
    <source>
        <dbReference type="ARBA" id="ARBA00023285"/>
    </source>
</evidence>
<keyword evidence="5" id="KW-0170">Cobalt</keyword>
<dbReference type="InterPro" id="IPR036724">
    <property type="entry name" value="Cobalamin-bd_sf"/>
</dbReference>
<dbReference type="EMBL" id="LVWG01000018">
    <property type="protein sequence ID" value="KZK74805.1"/>
    <property type="molecule type" value="Genomic_DNA"/>
</dbReference>
<evidence type="ECO:0000256" key="3">
    <source>
        <dbReference type="ARBA" id="ARBA00022628"/>
    </source>
</evidence>
<dbReference type="GO" id="GO:0031419">
    <property type="term" value="F:cobalamin binding"/>
    <property type="evidence" value="ECO:0007669"/>
    <property type="project" value="UniProtKB-KW"/>
</dbReference>
<comment type="caution">
    <text evidence="7">The sequence shown here is derived from an EMBL/GenBank/DDBJ whole genome shotgun (WGS) entry which is preliminary data.</text>
</comment>
<dbReference type="InterPro" id="IPR006099">
    <property type="entry name" value="MeMalonylCoA_mutase_a/b_cat"/>
</dbReference>
<organism evidence="7 8">
    <name type="scientific">Pelodictyon luteolum</name>
    <dbReference type="NCBI Taxonomy" id="1100"/>
    <lineage>
        <taxon>Bacteria</taxon>
        <taxon>Pseudomonadati</taxon>
        <taxon>Chlorobiota</taxon>
        <taxon>Chlorobiia</taxon>
        <taxon>Chlorobiales</taxon>
        <taxon>Chlorobiaceae</taxon>
        <taxon>Chlorobium/Pelodictyon group</taxon>
        <taxon>Pelodictyon</taxon>
    </lineage>
</organism>
<dbReference type="PANTHER" id="PTHR48101">
    <property type="entry name" value="METHYLMALONYL-COA MUTASE, MITOCHONDRIAL-RELATED"/>
    <property type="match status" value="1"/>
</dbReference>
<gene>
    <name evidence="7" type="ORF">A3K90_06215</name>
</gene>
<evidence type="ECO:0000256" key="2">
    <source>
        <dbReference type="ARBA" id="ARBA00008465"/>
    </source>
</evidence>
<dbReference type="PANTHER" id="PTHR48101:SF1">
    <property type="entry name" value="METHYLMALONYL-COA MUTASE, LARGE SUBUNIT"/>
    <property type="match status" value="1"/>
</dbReference>
<dbReference type="CDD" id="cd03677">
    <property type="entry name" value="MM_CoA_mutase_beta"/>
    <property type="match status" value="1"/>
</dbReference>
<comment type="similarity">
    <text evidence="2">Belongs to the methylmalonyl-CoA mutase family.</text>
</comment>
<evidence type="ECO:0000256" key="4">
    <source>
        <dbReference type="ARBA" id="ARBA00023235"/>
    </source>
</evidence>
<name>A0A165M4I7_PELLU</name>
<keyword evidence="3" id="KW-0846">Cobalamin</keyword>
<dbReference type="InterPro" id="IPR016176">
    <property type="entry name" value="Cbl-dep_enz_cat"/>
</dbReference>
<dbReference type="SUPFAM" id="SSF52242">
    <property type="entry name" value="Cobalamin (vitamin B12)-binding domain"/>
    <property type="match status" value="1"/>
</dbReference>
<comment type="cofactor">
    <cofactor evidence="1">
        <name>adenosylcob(III)alamin</name>
        <dbReference type="ChEBI" id="CHEBI:18408"/>
    </cofactor>
</comment>
<dbReference type="Gene3D" id="3.20.20.240">
    <property type="entry name" value="Methylmalonyl-CoA mutase"/>
    <property type="match status" value="2"/>
</dbReference>
<dbReference type="RefSeq" id="WP_303681105.1">
    <property type="nucleotide sequence ID" value="NZ_LVWG01000018.1"/>
</dbReference>